<keyword evidence="5 8" id="KW-0233">DNA recombination</keyword>
<comment type="similarity">
    <text evidence="2 8">Belongs to the RecO family.</text>
</comment>
<name>A0A1B1YUT1_9GAMM</name>
<evidence type="ECO:0000256" key="3">
    <source>
        <dbReference type="ARBA" id="ARBA00021310"/>
    </source>
</evidence>
<dbReference type="NCBIfam" id="TIGR00613">
    <property type="entry name" value="reco"/>
    <property type="match status" value="1"/>
</dbReference>
<dbReference type="Pfam" id="PF02565">
    <property type="entry name" value="RecO_C"/>
    <property type="match status" value="1"/>
</dbReference>
<dbReference type="KEGG" id="gbi:PG2T_10055"/>
<keyword evidence="11" id="KW-1185">Reference proteome</keyword>
<keyword evidence="4 8" id="KW-0227">DNA damage</keyword>
<dbReference type="InterPro" id="IPR012340">
    <property type="entry name" value="NA-bd_OB-fold"/>
</dbReference>
<keyword evidence="6 8" id="KW-0234">DNA repair</keyword>
<dbReference type="Gene3D" id="1.20.1440.120">
    <property type="entry name" value="Recombination protein O, C-terminal domain"/>
    <property type="match status" value="1"/>
</dbReference>
<dbReference type="InterPro" id="IPR022572">
    <property type="entry name" value="DNA_rep/recomb_RecO_N"/>
</dbReference>
<evidence type="ECO:0000256" key="5">
    <source>
        <dbReference type="ARBA" id="ARBA00023172"/>
    </source>
</evidence>
<dbReference type="InterPro" id="IPR037278">
    <property type="entry name" value="ARFGAP/RecO"/>
</dbReference>
<organism evidence="10 11">
    <name type="scientific">Immundisolibacter cernigliae</name>
    <dbReference type="NCBI Taxonomy" id="1810504"/>
    <lineage>
        <taxon>Bacteria</taxon>
        <taxon>Pseudomonadati</taxon>
        <taxon>Pseudomonadota</taxon>
        <taxon>Gammaproteobacteria</taxon>
        <taxon>Immundisolibacterales</taxon>
        <taxon>Immundisolibacteraceae</taxon>
        <taxon>Immundisolibacter</taxon>
    </lineage>
</organism>
<evidence type="ECO:0000256" key="1">
    <source>
        <dbReference type="ARBA" id="ARBA00003065"/>
    </source>
</evidence>
<evidence type="ECO:0000313" key="10">
    <source>
        <dbReference type="EMBL" id="ANX04486.1"/>
    </source>
</evidence>
<dbReference type="SUPFAM" id="SSF57863">
    <property type="entry name" value="ArfGap/RecO-like zinc finger"/>
    <property type="match status" value="1"/>
</dbReference>
<dbReference type="OrthoDB" id="9804792at2"/>
<feature type="domain" description="DNA replication/recombination mediator RecO N-terminal" evidence="9">
    <location>
        <begin position="16"/>
        <end position="81"/>
    </location>
</feature>
<dbReference type="PANTHER" id="PTHR33991:SF1">
    <property type="entry name" value="DNA REPAIR PROTEIN RECO"/>
    <property type="match status" value="1"/>
</dbReference>
<accession>A0A1B1YUT1</accession>
<dbReference type="RefSeq" id="WP_068804771.1">
    <property type="nucleotide sequence ID" value="NZ_CP014671.1"/>
</dbReference>
<dbReference type="InterPro" id="IPR003717">
    <property type="entry name" value="RecO"/>
</dbReference>
<dbReference type="GO" id="GO:0043590">
    <property type="term" value="C:bacterial nucleoid"/>
    <property type="evidence" value="ECO:0007669"/>
    <property type="project" value="TreeGrafter"/>
</dbReference>
<dbReference type="STRING" id="1810504.PG2T_10055"/>
<dbReference type="FunCoup" id="A0A1B1YUT1">
    <property type="interactions" value="62"/>
</dbReference>
<dbReference type="InterPro" id="IPR042242">
    <property type="entry name" value="RecO_C"/>
</dbReference>
<dbReference type="Proteomes" id="UP000092952">
    <property type="component" value="Chromosome"/>
</dbReference>
<dbReference type="SUPFAM" id="SSF50249">
    <property type="entry name" value="Nucleic acid-binding proteins"/>
    <property type="match status" value="1"/>
</dbReference>
<dbReference type="GO" id="GO:0006302">
    <property type="term" value="P:double-strand break repair"/>
    <property type="evidence" value="ECO:0007669"/>
    <property type="project" value="TreeGrafter"/>
</dbReference>
<comment type="function">
    <text evidence="1 8">Involved in DNA repair and RecF pathway recombination.</text>
</comment>
<evidence type="ECO:0000256" key="4">
    <source>
        <dbReference type="ARBA" id="ARBA00022763"/>
    </source>
</evidence>
<dbReference type="AlphaFoldDB" id="A0A1B1YUT1"/>
<evidence type="ECO:0000256" key="8">
    <source>
        <dbReference type="HAMAP-Rule" id="MF_00201"/>
    </source>
</evidence>
<evidence type="ECO:0000256" key="6">
    <source>
        <dbReference type="ARBA" id="ARBA00023204"/>
    </source>
</evidence>
<dbReference type="GO" id="GO:0006310">
    <property type="term" value="P:DNA recombination"/>
    <property type="evidence" value="ECO:0007669"/>
    <property type="project" value="UniProtKB-UniRule"/>
</dbReference>
<dbReference type="Gene3D" id="2.40.50.140">
    <property type="entry name" value="Nucleic acid-binding proteins"/>
    <property type="match status" value="1"/>
</dbReference>
<reference evidence="11" key="1">
    <citation type="submission" date="2016-03" db="EMBL/GenBank/DDBJ databases">
        <title>Complete genome sequence of Solimmundus cernigliae, representing a novel lineage of polycyclic aromatic hydrocarbon degraders within the Gammaproteobacteria.</title>
        <authorList>
            <person name="Singleton D.R."/>
            <person name="Dickey A.N."/>
            <person name="Scholl E.H."/>
            <person name="Wright F.A."/>
            <person name="Aitken M.D."/>
        </authorList>
    </citation>
    <scope>NUCLEOTIDE SEQUENCE [LARGE SCALE GENOMIC DNA]</scope>
    <source>
        <strain evidence="11">TR3.2</strain>
    </source>
</reference>
<dbReference type="EMBL" id="CP014671">
    <property type="protein sequence ID" value="ANX04486.1"/>
    <property type="molecule type" value="Genomic_DNA"/>
</dbReference>
<evidence type="ECO:0000256" key="7">
    <source>
        <dbReference type="ARBA" id="ARBA00033409"/>
    </source>
</evidence>
<gene>
    <name evidence="8" type="primary">recO</name>
    <name evidence="10" type="ORF">PG2T_10055</name>
</gene>
<protein>
    <recommendedName>
        <fullName evidence="3 8">DNA repair protein RecO</fullName>
    </recommendedName>
    <alternativeName>
        <fullName evidence="7 8">Recombination protein O</fullName>
    </alternativeName>
</protein>
<dbReference type="HAMAP" id="MF_00201">
    <property type="entry name" value="RecO"/>
    <property type="match status" value="1"/>
</dbReference>
<proteinExistence type="inferred from homology"/>
<evidence type="ECO:0000313" key="11">
    <source>
        <dbReference type="Proteomes" id="UP000092952"/>
    </source>
</evidence>
<dbReference type="Pfam" id="PF11967">
    <property type="entry name" value="RecO_N"/>
    <property type="match status" value="1"/>
</dbReference>
<sequence length="243" mass="26247">MVAEQAGSRAPVLLAPAYVLHRRPYRDSSLLLECFSREHGRVGLVARGGRGRLAGVLQPFAPLLLSWTGGGDLKTLTQAEPDGYVDPLQGAALAAAFYLNELLLRACARLDAHPAVYAAYRRALEALTGGVADEPALRRFERDLLAELGYGLQLEHDVDGAAIEPAARYHYQAERGASRAPDGDLPGAALLALRDDTLGEPAHLPACKRLLRAQLARHFGDKPLKSRELFHAIAGKNPRPETP</sequence>
<dbReference type="InParanoid" id="A0A1B1YUT1"/>
<dbReference type="PANTHER" id="PTHR33991">
    <property type="entry name" value="DNA REPAIR PROTEIN RECO"/>
    <property type="match status" value="1"/>
</dbReference>
<evidence type="ECO:0000259" key="9">
    <source>
        <dbReference type="Pfam" id="PF11967"/>
    </source>
</evidence>
<evidence type="ECO:0000256" key="2">
    <source>
        <dbReference type="ARBA" id="ARBA00007452"/>
    </source>
</evidence>